<protein>
    <submittedName>
        <fullName evidence="2">Uncharacterized protein</fullName>
    </submittedName>
</protein>
<name>A0AAN6VVN9_9PEZI</name>
<feature type="transmembrane region" description="Helical" evidence="1">
    <location>
        <begin position="167"/>
        <end position="186"/>
    </location>
</feature>
<feature type="non-terminal residue" evidence="2">
    <location>
        <position position="210"/>
    </location>
</feature>
<dbReference type="EMBL" id="MU866905">
    <property type="protein sequence ID" value="KAK4170624.1"/>
    <property type="molecule type" value="Genomic_DNA"/>
</dbReference>
<keyword evidence="3" id="KW-1185">Reference proteome</keyword>
<evidence type="ECO:0000313" key="2">
    <source>
        <dbReference type="EMBL" id="KAK4170624.1"/>
    </source>
</evidence>
<sequence>WNEFTNNFATDLAPLLALFGEQVTKQFLSESTSFFDHFIFGIAPLGIITAIVSVIRLYGSPSLKAIIGRAQEAHGVSEAELCSSTSRDVCELWSNGGICRVFGQPMILEVIHKSGKQDFYPEIDLEYDYENEPDDYERDNPEEQPETFARHPNLSLNLGISRPRKRVMWLVVMVAIALQLSFYGYATWATFLNTGLYDEGEQPALWSFLL</sequence>
<keyword evidence="1" id="KW-0472">Membrane</keyword>
<dbReference type="AlphaFoldDB" id="A0AAN6VVN9"/>
<comment type="caution">
    <text evidence="2">The sequence shown here is derived from an EMBL/GenBank/DDBJ whole genome shotgun (WGS) entry which is preliminary data.</text>
</comment>
<keyword evidence="1" id="KW-1133">Transmembrane helix</keyword>
<evidence type="ECO:0000256" key="1">
    <source>
        <dbReference type="SAM" id="Phobius"/>
    </source>
</evidence>
<dbReference type="Proteomes" id="UP001302321">
    <property type="component" value="Unassembled WGS sequence"/>
</dbReference>
<accession>A0AAN6VVN9</accession>
<evidence type="ECO:0000313" key="3">
    <source>
        <dbReference type="Proteomes" id="UP001302321"/>
    </source>
</evidence>
<reference evidence="2" key="2">
    <citation type="submission" date="2023-05" db="EMBL/GenBank/DDBJ databases">
        <authorList>
            <consortium name="Lawrence Berkeley National Laboratory"/>
            <person name="Steindorff A."/>
            <person name="Hensen N."/>
            <person name="Bonometti L."/>
            <person name="Westerberg I."/>
            <person name="Brannstrom I.O."/>
            <person name="Guillou S."/>
            <person name="Cros-Aarteil S."/>
            <person name="Calhoun S."/>
            <person name="Haridas S."/>
            <person name="Kuo A."/>
            <person name="Mondo S."/>
            <person name="Pangilinan J."/>
            <person name="Riley R."/>
            <person name="Labutti K."/>
            <person name="Andreopoulos B."/>
            <person name="Lipzen A."/>
            <person name="Chen C."/>
            <person name="Yanf M."/>
            <person name="Daum C."/>
            <person name="Ng V."/>
            <person name="Clum A."/>
            <person name="Ohm R."/>
            <person name="Martin F."/>
            <person name="Silar P."/>
            <person name="Natvig D."/>
            <person name="Lalanne C."/>
            <person name="Gautier V."/>
            <person name="Ament-Velasquez S.L."/>
            <person name="Kruys A."/>
            <person name="Hutchinson M.I."/>
            <person name="Powell A.J."/>
            <person name="Barry K."/>
            <person name="Miller A.N."/>
            <person name="Grigoriev I.V."/>
            <person name="Debuchy R."/>
            <person name="Gladieux P."/>
            <person name="Thoren M.H."/>
            <person name="Johannesson H."/>
        </authorList>
    </citation>
    <scope>NUCLEOTIDE SEQUENCE</scope>
    <source>
        <strain evidence="2">CBS 892.96</strain>
    </source>
</reference>
<reference evidence="2" key="1">
    <citation type="journal article" date="2023" name="Mol. Phylogenet. Evol.">
        <title>Genome-scale phylogeny and comparative genomics of the fungal order Sordariales.</title>
        <authorList>
            <person name="Hensen N."/>
            <person name="Bonometti L."/>
            <person name="Westerberg I."/>
            <person name="Brannstrom I.O."/>
            <person name="Guillou S."/>
            <person name="Cros-Aarteil S."/>
            <person name="Calhoun S."/>
            <person name="Haridas S."/>
            <person name="Kuo A."/>
            <person name="Mondo S."/>
            <person name="Pangilinan J."/>
            <person name="Riley R."/>
            <person name="LaButti K."/>
            <person name="Andreopoulos B."/>
            <person name="Lipzen A."/>
            <person name="Chen C."/>
            <person name="Yan M."/>
            <person name="Daum C."/>
            <person name="Ng V."/>
            <person name="Clum A."/>
            <person name="Steindorff A."/>
            <person name="Ohm R.A."/>
            <person name="Martin F."/>
            <person name="Silar P."/>
            <person name="Natvig D.O."/>
            <person name="Lalanne C."/>
            <person name="Gautier V."/>
            <person name="Ament-Velasquez S.L."/>
            <person name="Kruys A."/>
            <person name="Hutchinson M.I."/>
            <person name="Powell A.J."/>
            <person name="Barry K."/>
            <person name="Miller A.N."/>
            <person name="Grigoriev I.V."/>
            <person name="Debuchy R."/>
            <person name="Gladieux P."/>
            <person name="Hiltunen Thoren M."/>
            <person name="Johannesson H."/>
        </authorList>
    </citation>
    <scope>NUCLEOTIDE SEQUENCE</scope>
    <source>
        <strain evidence="2">CBS 892.96</strain>
    </source>
</reference>
<feature type="non-terminal residue" evidence="2">
    <location>
        <position position="1"/>
    </location>
</feature>
<proteinExistence type="predicted"/>
<feature type="transmembrane region" description="Helical" evidence="1">
    <location>
        <begin position="38"/>
        <end position="59"/>
    </location>
</feature>
<organism evidence="2 3">
    <name type="scientific">Triangularia setosa</name>
    <dbReference type="NCBI Taxonomy" id="2587417"/>
    <lineage>
        <taxon>Eukaryota</taxon>
        <taxon>Fungi</taxon>
        <taxon>Dikarya</taxon>
        <taxon>Ascomycota</taxon>
        <taxon>Pezizomycotina</taxon>
        <taxon>Sordariomycetes</taxon>
        <taxon>Sordariomycetidae</taxon>
        <taxon>Sordariales</taxon>
        <taxon>Podosporaceae</taxon>
        <taxon>Triangularia</taxon>
    </lineage>
</organism>
<keyword evidence="1" id="KW-0812">Transmembrane</keyword>
<gene>
    <name evidence="2" type="ORF">QBC36DRAFT_148793</name>
</gene>